<dbReference type="AlphaFoldDB" id="A0AAD4JGC4"/>
<gene>
    <name evidence="1" type="ORF">C2S53_008874</name>
</gene>
<organism evidence="1 2">
    <name type="scientific">Perilla frutescens var. hirtella</name>
    <name type="common">Perilla citriodora</name>
    <name type="synonym">Perilla setoyensis</name>
    <dbReference type="NCBI Taxonomy" id="608512"/>
    <lineage>
        <taxon>Eukaryota</taxon>
        <taxon>Viridiplantae</taxon>
        <taxon>Streptophyta</taxon>
        <taxon>Embryophyta</taxon>
        <taxon>Tracheophyta</taxon>
        <taxon>Spermatophyta</taxon>
        <taxon>Magnoliopsida</taxon>
        <taxon>eudicotyledons</taxon>
        <taxon>Gunneridae</taxon>
        <taxon>Pentapetalae</taxon>
        <taxon>asterids</taxon>
        <taxon>lamiids</taxon>
        <taxon>Lamiales</taxon>
        <taxon>Lamiaceae</taxon>
        <taxon>Nepetoideae</taxon>
        <taxon>Elsholtzieae</taxon>
        <taxon>Perilla</taxon>
    </lineage>
</organism>
<comment type="caution">
    <text evidence="1">The sequence shown here is derived from an EMBL/GenBank/DDBJ whole genome shotgun (WGS) entry which is preliminary data.</text>
</comment>
<evidence type="ECO:0000313" key="1">
    <source>
        <dbReference type="EMBL" id="KAH6832575.1"/>
    </source>
</evidence>
<protein>
    <submittedName>
        <fullName evidence="1">Uncharacterized protein</fullName>
    </submittedName>
</protein>
<accession>A0AAD4JGC4</accession>
<dbReference type="EMBL" id="SDAM02000068">
    <property type="protein sequence ID" value="KAH6832575.1"/>
    <property type="molecule type" value="Genomic_DNA"/>
</dbReference>
<sequence length="88" mass="9892">MSSSSDCKKKSNVNFMACTKYKAKKDSKKSTKNFAFCSYIVEDSSDEDKPPFRKDAKGKGKEAKVEVARVSIQTKKEELVCGKDKIKE</sequence>
<reference evidence="1 2" key="1">
    <citation type="journal article" date="2021" name="Nat. Commun.">
        <title>Incipient diploidization of the medicinal plant Perilla within 10,000 years.</title>
        <authorList>
            <person name="Zhang Y."/>
            <person name="Shen Q."/>
            <person name="Leng L."/>
            <person name="Zhang D."/>
            <person name="Chen S."/>
            <person name="Shi Y."/>
            <person name="Ning Z."/>
            <person name="Chen S."/>
        </authorList>
    </citation>
    <scope>NUCLEOTIDE SEQUENCE [LARGE SCALE GENOMIC DNA]</scope>
    <source>
        <strain evidence="2">cv. PC099</strain>
    </source>
</reference>
<proteinExistence type="predicted"/>
<evidence type="ECO:0000313" key="2">
    <source>
        <dbReference type="Proteomes" id="UP001190926"/>
    </source>
</evidence>
<keyword evidence="2" id="KW-1185">Reference proteome</keyword>
<dbReference type="Proteomes" id="UP001190926">
    <property type="component" value="Unassembled WGS sequence"/>
</dbReference>
<name>A0AAD4JGC4_PERFH</name>